<dbReference type="GO" id="GO:0005759">
    <property type="term" value="C:mitochondrial matrix"/>
    <property type="evidence" value="ECO:0007669"/>
    <property type="project" value="EnsemblFungi"/>
</dbReference>
<dbReference type="Proteomes" id="UP000053447">
    <property type="component" value="Unassembled WGS sequence"/>
</dbReference>
<comment type="similarity">
    <text evidence="1 6">Belongs to the GroES chaperonin family.</text>
</comment>
<evidence type="ECO:0000256" key="1">
    <source>
        <dbReference type="ARBA" id="ARBA00006975"/>
    </source>
</evidence>
<dbReference type="SMART" id="SM00883">
    <property type="entry name" value="Cpn10"/>
    <property type="match status" value="1"/>
</dbReference>
<accession>A0A0W4ZM60</accession>
<dbReference type="GO" id="GO:0051131">
    <property type="term" value="P:chaperone-mediated protein complex assembly"/>
    <property type="evidence" value="ECO:0007669"/>
    <property type="project" value="EnsemblFungi"/>
</dbReference>
<dbReference type="OrthoDB" id="184876at2759"/>
<dbReference type="EMBL" id="LFWA01000009">
    <property type="protein sequence ID" value="KTW29443.1"/>
    <property type="molecule type" value="Genomic_DNA"/>
</dbReference>
<dbReference type="AlphaFoldDB" id="A0A0W4ZM60"/>
<dbReference type="InterPro" id="IPR020818">
    <property type="entry name" value="Chaperonin_GroES"/>
</dbReference>
<dbReference type="CDD" id="cd00320">
    <property type="entry name" value="cpn10"/>
    <property type="match status" value="1"/>
</dbReference>
<evidence type="ECO:0000256" key="6">
    <source>
        <dbReference type="RuleBase" id="RU003479"/>
    </source>
</evidence>
<evidence type="ECO:0000256" key="4">
    <source>
        <dbReference type="ARBA" id="ARBA00073031"/>
    </source>
</evidence>
<evidence type="ECO:0000313" key="8">
    <source>
        <dbReference type="Proteomes" id="UP000053447"/>
    </source>
</evidence>
<evidence type="ECO:0000256" key="5">
    <source>
        <dbReference type="ARBA" id="ARBA00079398"/>
    </source>
</evidence>
<keyword evidence="2 6" id="KW-0143">Chaperone</keyword>
<dbReference type="GO" id="GO:0044183">
    <property type="term" value="F:protein folding chaperone"/>
    <property type="evidence" value="ECO:0007669"/>
    <property type="project" value="InterPro"/>
</dbReference>
<keyword evidence="8" id="KW-1185">Reference proteome</keyword>
<dbReference type="InterPro" id="IPR037124">
    <property type="entry name" value="Chaperonin_GroES_sf"/>
</dbReference>
<dbReference type="STRING" id="1408657.A0A0W4ZM60"/>
<dbReference type="GeneID" id="28940577"/>
<gene>
    <name evidence="7" type="ORF">T551_02059</name>
</gene>
<organism evidence="7 8">
    <name type="scientific">Pneumocystis jirovecii (strain RU7)</name>
    <name type="common">Human pneumocystis pneumonia agent</name>
    <dbReference type="NCBI Taxonomy" id="1408657"/>
    <lineage>
        <taxon>Eukaryota</taxon>
        <taxon>Fungi</taxon>
        <taxon>Dikarya</taxon>
        <taxon>Ascomycota</taxon>
        <taxon>Taphrinomycotina</taxon>
        <taxon>Pneumocystomycetes</taxon>
        <taxon>Pneumocystaceae</taxon>
        <taxon>Pneumocystis</taxon>
    </lineage>
</organism>
<dbReference type="GO" id="GO:0051082">
    <property type="term" value="F:unfolded protein binding"/>
    <property type="evidence" value="ECO:0007669"/>
    <property type="project" value="EnsemblFungi"/>
</dbReference>
<dbReference type="eggNOG" id="KOG1641">
    <property type="taxonomic scope" value="Eukaryota"/>
</dbReference>
<dbReference type="GO" id="GO:0005524">
    <property type="term" value="F:ATP binding"/>
    <property type="evidence" value="ECO:0007669"/>
    <property type="project" value="InterPro"/>
</dbReference>
<name>A0A0W4ZM60_PNEJ7</name>
<dbReference type="GO" id="GO:0045041">
    <property type="term" value="P:protein import into mitochondrial intermembrane space"/>
    <property type="evidence" value="ECO:0007669"/>
    <property type="project" value="EnsemblFungi"/>
</dbReference>
<protein>
    <recommendedName>
        <fullName evidence="4">20 kDa chaperonin, chloroplastic</fullName>
    </recommendedName>
    <alternativeName>
        <fullName evidence="3">Chaperonin 10</fullName>
    </alternativeName>
    <alternativeName>
        <fullName evidence="5">Protein Cpn21</fullName>
    </alternativeName>
</protein>
<dbReference type="InterPro" id="IPR011032">
    <property type="entry name" value="GroES-like_sf"/>
</dbReference>
<dbReference type="PANTHER" id="PTHR10772">
    <property type="entry name" value="10 KDA HEAT SHOCK PROTEIN"/>
    <property type="match status" value="1"/>
</dbReference>
<dbReference type="SUPFAM" id="SSF50129">
    <property type="entry name" value="GroES-like"/>
    <property type="match status" value="1"/>
</dbReference>
<dbReference type="Gene3D" id="2.30.33.40">
    <property type="entry name" value="GroES chaperonin"/>
    <property type="match status" value="1"/>
</dbReference>
<evidence type="ECO:0000256" key="3">
    <source>
        <dbReference type="ARBA" id="ARBA00031971"/>
    </source>
</evidence>
<proteinExistence type="inferred from homology"/>
<dbReference type="GO" id="GO:0042026">
    <property type="term" value="P:protein refolding"/>
    <property type="evidence" value="ECO:0007669"/>
    <property type="project" value="EnsemblFungi"/>
</dbReference>
<dbReference type="RefSeq" id="XP_018229274.1">
    <property type="nucleotide sequence ID" value="XM_018374322.1"/>
</dbReference>
<dbReference type="PANTHER" id="PTHR10772:SF0">
    <property type="entry name" value="10 KDA HEAT SHOCK PROTEIN, MITOCHONDRIAL"/>
    <property type="match status" value="1"/>
</dbReference>
<dbReference type="HAMAP" id="MF_00580">
    <property type="entry name" value="CH10"/>
    <property type="match status" value="1"/>
</dbReference>
<dbReference type="PRINTS" id="PR00297">
    <property type="entry name" value="CHAPERONIN10"/>
</dbReference>
<evidence type="ECO:0000313" key="7">
    <source>
        <dbReference type="EMBL" id="KTW29443.1"/>
    </source>
</evidence>
<evidence type="ECO:0000256" key="2">
    <source>
        <dbReference type="ARBA" id="ARBA00023186"/>
    </source>
</evidence>
<dbReference type="GO" id="GO:0051087">
    <property type="term" value="F:protein-folding chaperone binding"/>
    <property type="evidence" value="ECO:0007669"/>
    <property type="project" value="EnsemblFungi"/>
</dbReference>
<dbReference type="FunFam" id="2.30.33.40:FF:000001">
    <property type="entry name" value="10 kDa chaperonin"/>
    <property type="match status" value="1"/>
</dbReference>
<dbReference type="VEuPathDB" id="FungiDB:T551_02059"/>
<sequence>MATSLRSVSCIKPLGCRVLVQRLKAEQKTVSGIFLPEKSLEKLSEGKVVAVGSGNLDKDGKSIQPTVSVGDRVILPAYGGSSVKVGEEEYSFYSTSEILAIVSE</sequence>
<dbReference type="GO" id="GO:0046872">
    <property type="term" value="F:metal ion binding"/>
    <property type="evidence" value="ECO:0007669"/>
    <property type="project" value="TreeGrafter"/>
</dbReference>
<dbReference type="Pfam" id="PF00166">
    <property type="entry name" value="Cpn10"/>
    <property type="match status" value="1"/>
</dbReference>
<comment type="caution">
    <text evidence="7">The sequence shown here is derived from an EMBL/GenBank/DDBJ whole genome shotgun (WGS) entry which is preliminary data.</text>
</comment>
<reference evidence="8" key="1">
    <citation type="journal article" date="2016" name="Nat. Commun.">
        <title>Genome analysis of three Pneumocystis species reveals adaptation mechanisms to life exclusively in mammalian hosts.</title>
        <authorList>
            <person name="Ma L."/>
            <person name="Chen Z."/>
            <person name="Huang D.W."/>
            <person name="Kutty G."/>
            <person name="Ishihara M."/>
            <person name="Wang H."/>
            <person name="Abouelleil A."/>
            <person name="Bishop L."/>
            <person name="Davey E."/>
            <person name="Deng R."/>
            <person name="Deng X."/>
            <person name="Fan L."/>
            <person name="Fantoni G."/>
            <person name="Fitzgerald M."/>
            <person name="Gogineni E."/>
            <person name="Goldberg J.M."/>
            <person name="Handley G."/>
            <person name="Hu X."/>
            <person name="Huber C."/>
            <person name="Jiao X."/>
            <person name="Jones K."/>
            <person name="Levin J.Z."/>
            <person name="Liu Y."/>
            <person name="Macdonald P."/>
            <person name="Melnikov A."/>
            <person name="Raley C."/>
            <person name="Sassi M."/>
            <person name="Sherman B.T."/>
            <person name="Song X."/>
            <person name="Sykes S."/>
            <person name="Tran B."/>
            <person name="Walsh L."/>
            <person name="Xia Y."/>
            <person name="Yang J."/>
            <person name="Young S."/>
            <person name="Zeng Q."/>
            <person name="Zheng X."/>
            <person name="Stephens R."/>
            <person name="Nusbaum C."/>
            <person name="Birren B.W."/>
            <person name="Azadi P."/>
            <person name="Lempicki R.A."/>
            <person name="Cuomo C.A."/>
            <person name="Kovacs J.A."/>
        </authorList>
    </citation>
    <scope>NUCLEOTIDE SEQUENCE [LARGE SCALE GENOMIC DNA]</scope>
    <source>
        <strain evidence="8">RU7</strain>
    </source>
</reference>